<dbReference type="CDD" id="cd03313">
    <property type="entry name" value="enolase"/>
    <property type="match status" value="1"/>
</dbReference>
<dbReference type="SFLD" id="SFLDS00001">
    <property type="entry name" value="Enolase"/>
    <property type="match status" value="1"/>
</dbReference>
<evidence type="ECO:0000259" key="14">
    <source>
        <dbReference type="SMART" id="SM01193"/>
    </source>
</evidence>
<feature type="binding site" evidence="11">
    <location>
        <position position="318"/>
    </location>
    <ligand>
        <name>substrate</name>
    </ligand>
</feature>
<evidence type="ECO:0000313" key="15">
    <source>
        <dbReference type="EMBL" id="OGL86940.1"/>
    </source>
</evidence>
<dbReference type="Gene3D" id="3.20.20.120">
    <property type="entry name" value="Enolase-like C-terminal domain"/>
    <property type="match status" value="1"/>
</dbReference>
<accession>A0A1F7V8W7</accession>
<feature type="binding site" evidence="11">
    <location>
        <position position="291"/>
    </location>
    <ligand>
        <name>substrate</name>
    </ligand>
</feature>
<feature type="binding site" evidence="9">
    <location>
        <position position="394"/>
    </location>
    <ligand>
        <name>(2R)-2-phosphoglycerate</name>
        <dbReference type="ChEBI" id="CHEBI:58289"/>
    </ligand>
</feature>
<feature type="active site" description="Proton donor" evidence="9 10">
    <location>
        <position position="209"/>
    </location>
</feature>
<feature type="binding site" evidence="9 12">
    <location>
        <position position="291"/>
    </location>
    <ligand>
        <name>Mg(2+)</name>
        <dbReference type="ChEBI" id="CHEBI:18420"/>
    </ligand>
</feature>
<evidence type="ECO:0000256" key="9">
    <source>
        <dbReference type="HAMAP-Rule" id="MF_00318"/>
    </source>
</evidence>
<gene>
    <name evidence="9" type="primary">eno</name>
    <name evidence="15" type="ORF">A3I41_03225</name>
</gene>
<evidence type="ECO:0000256" key="7">
    <source>
        <dbReference type="ARBA" id="ARBA00023152"/>
    </source>
</evidence>
<evidence type="ECO:0000256" key="4">
    <source>
        <dbReference type="ARBA" id="ARBA00017068"/>
    </source>
</evidence>
<keyword evidence="5 9" id="KW-0964">Secreted</keyword>
<feature type="binding site" evidence="11">
    <location>
        <position position="169"/>
    </location>
    <ligand>
        <name>substrate</name>
    </ligand>
</feature>
<dbReference type="FunFam" id="3.30.390.10:FF:000001">
    <property type="entry name" value="Enolase"/>
    <property type="match status" value="1"/>
</dbReference>
<comment type="subcellular location">
    <subcellularLocation>
        <location evidence="9">Cytoplasm</location>
    </subcellularLocation>
    <subcellularLocation>
        <location evidence="9">Secreted</location>
    </subcellularLocation>
    <subcellularLocation>
        <location evidence="9">Cell surface</location>
    </subcellularLocation>
    <text evidence="9">Fractions of enolase are present in both the cytoplasm and on the cell surface.</text>
</comment>
<dbReference type="SUPFAM" id="SSF51604">
    <property type="entry name" value="Enolase C-terminal domain-like"/>
    <property type="match status" value="1"/>
</dbReference>
<keyword evidence="9" id="KW-0963">Cytoplasm</keyword>
<feature type="domain" description="Enolase C-terminal TIM barrel" evidence="13">
    <location>
        <begin position="144"/>
        <end position="419"/>
    </location>
</feature>
<comment type="pathway">
    <text evidence="1 9">Carbohydrate degradation; glycolysis; pyruvate from D-glyceraldehyde 3-phosphate: step 4/5.</text>
</comment>
<dbReference type="EMBL" id="MGEQ01000003">
    <property type="protein sequence ID" value="OGL86940.1"/>
    <property type="molecule type" value="Genomic_DNA"/>
</dbReference>
<dbReference type="InterPro" id="IPR029017">
    <property type="entry name" value="Enolase-like_N"/>
</dbReference>
<dbReference type="PANTHER" id="PTHR11902">
    <property type="entry name" value="ENOLASE"/>
    <property type="match status" value="1"/>
</dbReference>
<comment type="similarity">
    <text evidence="2 9">Belongs to the enolase family.</text>
</comment>
<dbReference type="PROSITE" id="PS00164">
    <property type="entry name" value="ENOLASE"/>
    <property type="match status" value="1"/>
</dbReference>
<evidence type="ECO:0000256" key="8">
    <source>
        <dbReference type="ARBA" id="ARBA00023239"/>
    </source>
</evidence>
<organism evidence="15 16">
    <name type="scientific">Candidatus Uhrbacteria bacterium RIFCSPLOWO2_02_FULL_48_18</name>
    <dbReference type="NCBI Taxonomy" id="1802408"/>
    <lineage>
        <taxon>Bacteria</taxon>
        <taxon>Candidatus Uhriibacteriota</taxon>
    </lineage>
</organism>
<dbReference type="Gene3D" id="3.30.390.10">
    <property type="entry name" value="Enolase-like, N-terminal domain"/>
    <property type="match status" value="1"/>
</dbReference>
<feature type="binding site" evidence="9 12">
    <location>
        <position position="246"/>
    </location>
    <ligand>
        <name>Mg(2+)</name>
        <dbReference type="ChEBI" id="CHEBI:18420"/>
    </ligand>
</feature>
<dbReference type="InterPro" id="IPR020809">
    <property type="entry name" value="Enolase_CS"/>
</dbReference>
<dbReference type="InterPro" id="IPR020811">
    <property type="entry name" value="Enolase_N"/>
</dbReference>
<dbReference type="InterPro" id="IPR036849">
    <property type="entry name" value="Enolase-like_C_sf"/>
</dbReference>
<dbReference type="SMART" id="SM01192">
    <property type="entry name" value="Enolase_C"/>
    <property type="match status" value="1"/>
</dbReference>
<evidence type="ECO:0000313" key="16">
    <source>
        <dbReference type="Proteomes" id="UP000176593"/>
    </source>
</evidence>
<evidence type="ECO:0000256" key="3">
    <source>
        <dbReference type="ARBA" id="ARBA00012058"/>
    </source>
</evidence>
<feature type="binding site" evidence="9">
    <location>
        <position position="168"/>
    </location>
    <ligand>
        <name>(2R)-2-phosphoglycerate</name>
        <dbReference type="ChEBI" id="CHEBI:58289"/>
    </ligand>
</feature>
<dbReference type="Proteomes" id="UP000176593">
    <property type="component" value="Unassembled WGS sequence"/>
</dbReference>
<evidence type="ECO:0000256" key="11">
    <source>
        <dbReference type="PIRSR" id="PIRSR001400-2"/>
    </source>
</evidence>
<dbReference type="GO" id="GO:0005576">
    <property type="term" value="C:extracellular region"/>
    <property type="evidence" value="ECO:0007669"/>
    <property type="project" value="UniProtKB-SubCell"/>
</dbReference>
<evidence type="ECO:0000256" key="5">
    <source>
        <dbReference type="ARBA" id="ARBA00022525"/>
    </source>
</evidence>
<dbReference type="PRINTS" id="PR00148">
    <property type="entry name" value="ENOLASE"/>
</dbReference>
<comment type="cofactor">
    <cofactor evidence="9">
        <name>Mg(2+)</name>
        <dbReference type="ChEBI" id="CHEBI:18420"/>
    </cofactor>
    <text evidence="9">Binds a second Mg(2+) ion via substrate during catalysis.</text>
</comment>
<dbReference type="PANTHER" id="PTHR11902:SF1">
    <property type="entry name" value="ENOLASE"/>
    <property type="match status" value="1"/>
</dbReference>
<dbReference type="GO" id="GO:0004634">
    <property type="term" value="F:phosphopyruvate hydratase activity"/>
    <property type="evidence" value="ECO:0007669"/>
    <property type="project" value="UniProtKB-UniRule"/>
</dbReference>
<proteinExistence type="inferred from homology"/>
<dbReference type="Pfam" id="PF03952">
    <property type="entry name" value="Enolase_N"/>
    <property type="match status" value="1"/>
</dbReference>
<dbReference type="AlphaFoldDB" id="A0A1F7V8W7"/>
<keyword evidence="15" id="KW-0670">Pyruvate</keyword>
<keyword evidence="7 9" id="KW-0324">Glycolysis</keyword>
<evidence type="ECO:0000256" key="6">
    <source>
        <dbReference type="ARBA" id="ARBA00022842"/>
    </source>
</evidence>
<dbReference type="InterPro" id="IPR000941">
    <property type="entry name" value="Enolase"/>
</dbReference>
<feature type="binding site" evidence="9 12">
    <location>
        <position position="318"/>
    </location>
    <ligand>
        <name>Mg(2+)</name>
        <dbReference type="ChEBI" id="CHEBI:18420"/>
    </ligand>
</feature>
<sequence>MSKIESIHAHEILDSRGNPTVNVTVLLEDGTSGSASVPSGASTGIHEALELRDGDAKRYNGQGVLKAVKHVNGLIAKVLVGMDVMDQRKLDVTMIALDGTPNKSKLGANAILGVSLACAHAAARSKKMPLYAYLRTAFDLPYKNYRMPIPTMNVLNGGAHAGWILDFQEFMIVPTQKKFKERVRCGAEIFHALGGLLKKKGFSTLKGDEGGYAVPFKKNEDAFVAIMQAIRLAGYKAGKDVFLAMDPAVSELYDAKSKRYKLRVDKKSNTSKDMIAMWKKWLAKYPIISLEDGLDQDDWAGWTELTRQLGKKTVLVGDDFFVTNSKRLAEGIEKKAANAILIKLNQIGSLSETIDTILLAQQYGYKVSVSHRSGETADTTLADLAVAVNADYIKTGSLSRSERLEKYNRVMEIEEEVKK</sequence>
<reference evidence="15 16" key="1">
    <citation type="journal article" date="2016" name="Nat. Commun.">
        <title>Thousands of microbial genomes shed light on interconnected biogeochemical processes in an aquifer system.</title>
        <authorList>
            <person name="Anantharaman K."/>
            <person name="Brown C.T."/>
            <person name="Hug L.A."/>
            <person name="Sharon I."/>
            <person name="Castelle C.J."/>
            <person name="Probst A.J."/>
            <person name="Thomas B.C."/>
            <person name="Singh A."/>
            <person name="Wilkins M.J."/>
            <person name="Karaoz U."/>
            <person name="Brodie E.L."/>
            <person name="Williams K.H."/>
            <person name="Hubbard S.S."/>
            <person name="Banfield J.F."/>
        </authorList>
    </citation>
    <scope>NUCLEOTIDE SEQUENCE [LARGE SCALE GENOMIC DNA]</scope>
</reference>
<dbReference type="EC" id="4.2.1.11" evidence="3 9"/>
<feature type="domain" description="Enolase N-terminal" evidence="14">
    <location>
        <begin position="4"/>
        <end position="134"/>
    </location>
</feature>
<comment type="catalytic activity">
    <reaction evidence="9">
        <text>(2R)-2-phosphoglycerate = phosphoenolpyruvate + H2O</text>
        <dbReference type="Rhea" id="RHEA:10164"/>
        <dbReference type="ChEBI" id="CHEBI:15377"/>
        <dbReference type="ChEBI" id="CHEBI:58289"/>
        <dbReference type="ChEBI" id="CHEBI:58702"/>
        <dbReference type="EC" id="4.2.1.11"/>
    </reaction>
</comment>
<comment type="cofactor">
    <cofactor evidence="12">
        <name>Mg(2+)</name>
        <dbReference type="ChEBI" id="CHEBI:18420"/>
    </cofactor>
    <text evidence="12">Mg(2+) is required for catalysis and for stabilizing the dimer.</text>
</comment>
<keyword evidence="9 12" id="KW-0479">Metal-binding</keyword>
<dbReference type="GO" id="GO:0000015">
    <property type="term" value="C:phosphopyruvate hydratase complex"/>
    <property type="evidence" value="ECO:0007669"/>
    <property type="project" value="InterPro"/>
</dbReference>
<dbReference type="SFLD" id="SFLDG00178">
    <property type="entry name" value="enolase"/>
    <property type="match status" value="1"/>
</dbReference>
<dbReference type="UniPathway" id="UPA00109">
    <property type="reaction ID" value="UER00187"/>
</dbReference>
<dbReference type="GO" id="GO:0009986">
    <property type="term" value="C:cell surface"/>
    <property type="evidence" value="ECO:0007669"/>
    <property type="project" value="UniProtKB-SubCell"/>
</dbReference>
<dbReference type="Pfam" id="PF00113">
    <property type="entry name" value="Enolase_C"/>
    <property type="match status" value="1"/>
</dbReference>
<keyword evidence="8 9" id="KW-0456">Lyase</keyword>
<name>A0A1F7V8W7_9BACT</name>
<feature type="binding site" evidence="11">
    <location>
        <position position="394"/>
    </location>
    <ligand>
        <name>substrate</name>
    </ligand>
</feature>
<comment type="caution">
    <text evidence="15">The sequence shown here is derived from an EMBL/GenBank/DDBJ whole genome shotgun (WGS) entry which is preliminary data.</text>
</comment>
<protein>
    <recommendedName>
        <fullName evidence="4 9">Enolase</fullName>
        <ecNumber evidence="3 9">4.2.1.11</ecNumber>
    </recommendedName>
    <alternativeName>
        <fullName evidence="9">2-phospho-D-glycerate hydro-lyase</fullName>
    </alternativeName>
    <alternativeName>
        <fullName evidence="9">2-phosphoglycerate dehydratase</fullName>
    </alternativeName>
</protein>
<dbReference type="HAMAP" id="MF_00318">
    <property type="entry name" value="Enolase"/>
    <property type="match status" value="1"/>
</dbReference>
<dbReference type="NCBIfam" id="TIGR01060">
    <property type="entry name" value="eno"/>
    <property type="match status" value="1"/>
</dbReference>
<dbReference type="GO" id="GO:0006096">
    <property type="term" value="P:glycolytic process"/>
    <property type="evidence" value="ECO:0007669"/>
    <property type="project" value="UniProtKB-UniRule"/>
</dbReference>
<feature type="active site" description="Proton acceptor" evidence="9 10">
    <location>
        <position position="343"/>
    </location>
</feature>
<dbReference type="SUPFAM" id="SSF54826">
    <property type="entry name" value="Enolase N-terminal domain-like"/>
    <property type="match status" value="1"/>
</dbReference>
<keyword evidence="6 9" id="KW-0460">Magnesium</keyword>
<feature type="binding site" evidence="9">
    <location>
        <position position="372"/>
    </location>
    <ligand>
        <name>(2R)-2-phosphoglycerate</name>
        <dbReference type="ChEBI" id="CHEBI:58289"/>
    </ligand>
</feature>
<feature type="binding site" evidence="11">
    <location>
        <begin position="370"/>
        <end position="373"/>
    </location>
    <ligand>
        <name>substrate</name>
    </ligand>
</feature>
<feature type="binding site" evidence="9">
    <location>
        <position position="343"/>
    </location>
    <ligand>
        <name>(2R)-2-phosphoglycerate</name>
        <dbReference type="ChEBI" id="CHEBI:58289"/>
    </ligand>
</feature>
<feature type="binding site" evidence="11">
    <location>
        <position position="160"/>
    </location>
    <ligand>
        <name>substrate</name>
    </ligand>
</feature>
<feature type="binding site" evidence="9">
    <location>
        <position position="373"/>
    </location>
    <ligand>
        <name>(2R)-2-phosphoglycerate</name>
        <dbReference type="ChEBI" id="CHEBI:58289"/>
    </ligand>
</feature>
<dbReference type="SMART" id="SM01193">
    <property type="entry name" value="Enolase_N"/>
    <property type="match status" value="1"/>
</dbReference>
<dbReference type="SFLD" id="SFLDF00002">
    <property type="entry name" value="enolase"/>
    <property type="match status" value="1"/>
</dbReference>
<comment type="function">
    <text evidence="9">Catalyzes the reversible conversion of 2-phosphoglycerate (2-PG) into phosphoenolpyruvate (PEP). It is essential for the degradation of carbohydrates via glycolysis.</text>
</comment>
<evidence type="ECO:0000256" key="12">
    <source>
        <dbReference type="PIRSR" id="PIRSR001400-3"/>
    </source>
</evidence>
<evidence type="ECO:0000256" key="2">
    <source>
        <dbReference type="ARBA" id="ARBA00009604"/>
    </source>
</evidence>
<evidence type="ECO:0000256" key="10">
    <source>
        <dbReference type="PIRSR" id="PIRSR001400-1"/>
    </source>
</evidence>
<dbReference type="GO" id="GO:0000287">
    <property type="term" value="F:magnesium ion binding"/>
    <property type="evidence" value="ECO:0007669"/>
    <property type="project" value="UniProtKB-UniRule"/>
</dbReference>
<evidence type="ECO:0000259" key="13">
    <source>
        <dbReference type="SMART" id="SM01192"/>
    </source>
</evidence>
<dbReference type="InterPro" id="IPR020810">
    <property type="entry name" value="Enolase_C"/>
</dbReference>
<evidence type="ECO:0000256" key="1">
    <source>
        <dbReference type="ARBA" id="ARBA00005031"/>
    </source>
</evidence>
<dbReference type="PIRSF" id="PIRSF001400">
    <property type="entry name" value="Enolase"/>
    <property type="match status" value="1"/>
</dbReference>